<evidence type="ECO:0000313" key="2">
    <source>
        <dbReference type="Proteomes" id="UP001433268"/>
    </source>
</evidence>
<evidence type="ECO:0000313" key="1">
    <source>
        <dbReference type="EMBL" id="KAK8070588.1"/>
    </source>
</evidence>
<comment type="caution">
    <text evidence="1">The sequence shown here is derived from an EMBL/GenBank/DDBJ whole genome shotgun (WGS) entry which is preliminary data.</text>
</comment>
<proteinExistence type="predicted"/>
<dbReference type="PANTHER" id="PTHR37015">
    <property type="entry name" value="REVERSE TRANSCRIPTASE DOMAIN-CONTAINING PROTEIN"/>
    <property type="match status" value="1"/>
</dbReference>
<name>A0ABR1VH70_9PEZI</name>
<dbReference type="PANTHER" id="PTHR37015:SF2">
    <property type="entry name" value="REVERSE TRANSCRIPTASE DOMAIN-CONTAINING PROTEIN"/>
    <property type="match status" value="1"/>
</dbReference>
<dbReference type="Proteomes" id="UP001433268">
    <property type="component" value="Unassembled WGS sequence"/>
</dbReference>
<organism evidence="1 2">
    <name type="scientific">Apiospora hydei</name>
    <dbReference type="NCBI Taxonomy" id="1337664"/>
    <lineage>
        <taxon>Eukaryota</taxon>
        <taxon>Fungi</taxon>
        <taxon>Dikarya</taxon>
        <taxon>Ascomycota</taxon>
        <taxon>Pezizomycotina</taxon>
        <taxon>Sordariomycetes</taxon>
        <taxon>Xylariomycetidae</taxon>
        <taxon>Amphisphaeriales</taxon>
        <taxon>Apiosporaceae</taxon>
        <taxon>Apiospora</taxon>
    </lineage>
</organism>
<dbReference type="EMBL" id="JAQQWN010000008">
    <property type="protein sequence ID" value="KAK8070588.1"/>
    <property type="molecule type" value="Genomic_DNA"/>
</dbReference>
<dbReference type="RefSeq" id="XP_066664396.1">
    <property type="nucleotide sequence ID" value="XM_066815106.1"/>
</dbReference>
<keyword evidence="2" id="KW-1185">Reference proteome</keyword>
<reference evidence="1 2" key="1">
    <citation type="submission" date="2023-01" db="EMBL/GenBank/DDBJ databases">
        <title>Analysis of 21 Apiospora genomes using comparative genomics revels a genus with tremendous synthesis potential of carbohydrate active enzymes and secondary metabolites.</title>
        <authorList>
            <person name="Sorensen T."/>
        </authorList>
    </citation>
    <scope>NUCLEOTIDE SEQUENCE [LARGE SCALE GENOMIC DNA]</scope>
    <source>
        <strain evidence="1 2">CBS 114990</strain>
    </source>
</reference>
<gene>
    <name evidence="1" type="ORF">PG997_010791</name>
</gene>
<dbReference type="GeneID" id="92048166"/>
<protein>
    <submittedName>
        <fullName evidence="1">Uncharacterized protein</fullName>
    </submittedName>
</protein>
<sequence length="241" mass="28420">MPTNGFGRDHLDVFMATYFRIQRMVFQRGCENDEDGSIPIERSVDHIKTLFKRQYDIADVSDAYLFFPVELGGLELNSPMDWLIKLLDATSKSPSALLDEFLAAELKEYRRPKAAQREEFLQHNPFFSFEEYTRWREEVHYGFDNDLVDVYKELLIPPLFMSSLYDKSGLKDYLRTHDYDGGMWTFYLSKRQDIGPYWKDIIERYGDEFMEKFGGLELVDVKLLPSSTLDLMKERKADEGY</sequence>
<accession>A0ABR1VH70</accession>